<evidence type="ECO:0000313" key="2">
    <source>
        <dbReference type="Proteomes" id="UP001054837"/>
    </source>
</evidence>
<comment type="caution">
    <text evidence="1">The sequence shown here is derived from an EMBL/GenBank/DDBJ whole genome shotgun (WGS) entry which is preliminary data.</text>
</comment>
<name>A0AAV4R028_9ARAC</name>
<sequence>MVKKRGFRLKQWLGTKVSVCVSKNPMPSRHVFCLTSTAWVSGPADVPPFPASELSLFITRLARCVENLIKRAGGKSHVRGTLQEVGPISFPPSEKDKKIEINDSFFFLRMHISTLADNDDG</sequence>
<dbReference type="AlphaFoldDB" id="A0AAV4R028"/>
<organism evidence="1 2">
    <name type="scientific">Caerostris darwini</name>
    <dbReference type="NCBI Taxonomy" id="1538125"/>
    <lineage>
        <taxon>Eukaryota</taxon>
        <taxon>Metazoa</taxon>
        <taxon>Ecdysozoa</taxon>
        <taxon>Arthropoda</taxon>
        <taxon>Chelicerata</taxon>
        <taxon>Arachnida</taxon>
        <taxon>Araneae</taxon>
        <taxon>Araneomorphae</taxon>
        <taxon>Entelegynae</taxon>
        <taxon>Araneoidea</taxon>
        <taxon>Araneidae</taxon>
        <taxon>Caerostris</taxon>
    </lineage>
</organism>
<accession>A0AAV4R028</accession>
<evidence type="ECO:0000313" key="1">
    <source>
        <dbReference type="EMBL" id="GIY14399.1"/>
    </source>
</evidence>
<protein>
    <submittedName>
        <fullName evidence="1">Uncharacterized protein</fullName>
    </submittedName>
</protein>
<keyword evidence="2" id="KW-1185">Reference proteome</keyword>
<dbReference type="Proteomes" id="UP001054837">
    <property type="component" value="Unassembled WGS sequence"/>
</dbReference>
<dbReference type="EMBL" id="BPLQ01005361">
    <property type="protein sequence ID" value="GIY14399.1"/>
    <property type="molecule type" value="Genomic_DNA"/>
</dbReference>
<gene>
    <name evidence="1" type="ORF">CDAR_239931</name>
</gene>
<proteinExistence type="predicted"/>
<reference evidence="1 2" key="1">
    <citation type="submission" date="2021-06" db="EMBL/GenBank/DDBJ databases">
        <title>Caerostris darwini draft genome.</title>
        <authorList>
            <person name="Kono N."/>
            <person name="Arakawa K."/>
        </authorList>
    </citation>
    <scope>NUCLEOTIDE SEQUENCE [LARGE SCALE GENOMIC DNA]</scope>
</reference>